<accession>A0A1B1KI07</accession>
<name>A0A1B1KI07_RHOOP</name>
<dbReference type="SUPFAM" id="SSF46689">
    <property type="entry name" value="Homeodomain-like"/>
    <property type="match status" value="1"/>
</dbReference>
<geneLocation type="plasmid" evidence="3">
    <name>pR1CP1</name>
</geneLocation>
<dbReference type="InterPro" id="IPR024967">
    <property type="entry name" value="DNA-bd_IS481-type"/>
</dbReference>
<evidence type="ECO:0000313" key="3">
    <source>
        <dbReference type="EMBL" id="ANS32252.1"/>
    </source>
</evidence>
<evidence type="ECO:0000313" key="4">
    <source>
        <dbReference type="EMBL" id="ANS32345.1"/>
    </source>
</evidence>
<feature type="compositionally biased region" description="Basic residues" evidence="1">
    <location>
        <begin position="62"/>
        <end position="71"/>
    </location>
</feature>
<evidence type="ECO:0000256" key="1">
    <source>
        <dbReference type="SAM" id="MobiDB-lite"/>
    </source>
</evidence>
<dbReference type="EMBL" id="CP009112">
    <property type="protein sequence ID" value="ANS32252.1"/>
    <property type="molecule type" value="Genomic_DNA"/>
</dbReference>
<feature type="compositionally biased region" description="Basic and acidic residues" evidence="1">
    <location>
        <begin position="89"/>
        <end position="99"/>
    </location>
</feature>
<gene>
    <name evidence="3" type="ORF">R1CP_38265</name>
    <name evidence="4" type="ORF">R1CP_38770</name>
</gene>
<evidence type="ECO:0000313" key="5">
    <source>
        <dbReference type="Proteomes" id="UP000186108"/>
    </source>
</evidence>
<protein>
    <recommendedName>
        <fullName evidence="2">DNA-binding domain-containing protein</fullName>
    </recommendedName>
</protein>
<keyword evidence="3" id="KW-0614">Plasmid</keyword>
<dbReference type="EMBL" id="CP009112">
    <property type="protein sequence ID" value="ANS32345.1"/>
    <property type="molecule type" value="Genomic_DNA"/>
</dbReference>
<sequence length="99" mass="11283">MTHANAYLSPRGRLALAQLVVDENWPLRRAAERFQCSPATAEKRADRYRDGGKEAMRDRSSRPHHCPHRTTSRTERRIVGLDGQNGNTRSREQRDSAVA</sequence>
<dbReference type="Pfam" id="PF13011">
    <property type="entry name" value="LZ_Tnp_IS481"/>
    <property type="match status" value="1"/>
</dbReference>
<dbReference type="AlphaFoldDB" id="A0A1B1KI07"/>
<dbReference type="Proteomes" id="UP000186108">
    <property type="component" value="Plasmid pR1CP1"/>
</dbReference>
<feature type="compositionally biased region" description="Basic and acidic residues" evidence="1">
    <location>
        <begin position="41"/>
        <end position="61"/>
    </location>
</feature>
<reference evidence="3 5" key="1">
    <citation type="submission" date="2014-07" db="EMBL/GenBank/DDBJ databases">
        <authorList>
            <person name="Zhang J.E."/>
            <person name="Yang H."/>
            <person name="Guo J."/>
            <person name="Deng Z."/>
            <person name="Luo H."/>
            <person name="Luo M."/>
            <person name="Zhao B."/>
        </authorList>
    </citation>
    <scope>NUCLEOTIDE SEQUENCE [LARGE SCALE GENOMIC DNA]</scope>
    <source>
        <strain evidence="3 5">1CP</strain>
        <plasmid evidence="5">Plasmid pr1cp1</plasmid>
        <plasmid evidence="3">pR1CP1</plasmid>
    </source>
</reference>
<geneLocation type="plasmid" evidence="5">
    <name>pr1cp1</name>
</geneLocation>
<proteinExistence type="predicted"/>
<dbReference type="InterPro" id="IPR009057">
    <property type="entry name" value="Homeodomain-like_sf"/>
</dbReference>
<feature type="region of interest" description="Disordered" evidence="1">
    <location>
        <begin position="38"/>
        <end position="99"/>
    </location>
</feature>
<organism evidence="3 5">
    <name type="scientific">Rhodococcus opacus</name>
    <name type="common">Nocardia opaca</name>
    <dbReference type="NCBI Taxonomy" id="37919"/>
    <lineage>
        <taxon>Bacteria</taxon>
        <taxon>Bacillati</taxon>
        <taxon>Actinomycetota</taxon>
        <taxon>Actinomycetes</taxon>
        <taxon>Mycobacteriales</taxon>
        <taxon>Nocardiaceae</taxon>
        <taxon>Rhodococcus</taxon>
    </lineage>
</organism>
<evidence type="ECO:0000259" key="2">
    <source>
        <dbReference type="Pfam" id="PF13011"/>
    </source>
</evidence>
<feature type="domain" description="DNA-binding" evidence="2">
    <location>
        <begin position="3"/>
        <end position="69"/>
    </location>
</feature>